<keyword evidence="1" id="KW-0732">Signal</keyword>
<sequence precursor="true">MPLTSVRLPSLLLLGPLLLAALVSVSTAADWPQFRGPHANGRVDVANLPTHWDREQNIVWRSELPGEGWSTPVVVSDRIYVTTAIPADSNSAAPANYTLDLLVLDVESGKLVQQINLFHQDNSAPKIHKKNSHASPSVQFDGNDLLYVHFGHLGTACVRVDGQVLWKNDSLSYEPVHGNGGSPVLVGKHLIFSRDGSQVSEVIALDKATGQVAWRTPRDTTEAKLFSFCTPLLLDLEGRQQVIFPGSGVVQSLNPANGEEYWRVRYEGFSVIPQPIYQSGLVFLSTGYMRPQLLAIDPTGSGDVTDTHLKWTAKTSIPNTPSMVGIDQRVAMISDSGIAVCFDALTGKELWKERIGGNFSASPILAGSHLYLLSETGECTILDISSTSPTEVAVNKLEERTLASPAVYQQDLLIRTANAMYRIHQ</sequence>
<dbReference type="Gene3D" id="2.130.10.10">
    <property type="entry name" value="YVTN repeat-like/Quinoprotein amine dehydrogenase"/>
    <property type="match status" value="1"/>
</dbReference>
<dbReference type="InterPro" id="IPR011047">
    <property type="entry name" value="Quinoprotein_ADH-like_sf"/>
</dbReference>
<dbReference type="OrthoDB" id="244732at2"/>
<dbReference type="InterPro" id="IPR018391">
    <property type="entry name" value="PQQ_b-propeller_rpt"/>
</dbReference>
<accession>A0A518GEX3</accession>
<dbReference type="AlphaFoldDB" id="A0A518GEX3"/>
<dbReference type="EMBL" id="CP036298">
    <property type="protein sequence ID" value="QDV27100.1"/>
    <property type="molecule type" value="Genomic_DNA"/>
</dbReference>
<dbReference type="InterPro" id="IPR002372">
    <property type="entry name" value="PQQ_rpt_dom"/>
</dbReference>
<feature type="signal peptide" evidence="1">
    <location>
        <begin position="1"/>
        <end position="28"/>
    </location>
</feature>
<evidence type="ECO:0000313" key="3">
    <source>
        <dbReference type="EMBL" id="QDV27100.1"/>
    </source>
</evidence>
<dbReference type="SUPFAM" id="SSF50998">
    <property type="entry name" value="Quinoprotein alcohol dehydrogenase-like"/>
    <property type="match status" value="1"/>
</dbReference>
<dbReference type="PANTHER" id="PTHR34512:SF30">
    <property type="entry name" value="OUTER MEMBRANE PROTEIN ASSEMBLY FACTOR BAMB"/>
    <property type="match status" value="1"/>
</dbReference>
<gene>
    <name evidence="3" type="ORF">Q31a_54870</name>
</gene>
<dbReference type="KEGG" id="ahel:Q31a_54870"/>
<dbReference type="RefSeq" id="WP_145083962.1">
    <property type="nucleotide sequence ID" value="NZ_CP036298.1"/>
</dbReference>
<keyword evidence="4" id="KW-1185">Reference proteome</keyword>
<dbReference type="SMART" id="SM00564">
    <property type="entry name" value="PQQ"/>
    <property type="match status" value="3"/>
</dbReference>
<organism evidence="3 4">
    <name type="scientific">Aureliella helgolandensis</name>
    <dbReference type="NCBI Taxonomy" id="2527968"/>
    <lineage>
        <taxon>Bacteria</taxon>
        <taxon>Pseudomonadati</taxon>
        <taxon>Planctomycetota</taxon>
        <taxon>Planctomycetia</taxon>
        <taxon>Pirellulales</taxon>
        <taxon>Pirellulaceae</taxon>
        <taxon>Aureliella</taxon>
    </lineage>
</organism>
<name>A0A518GEX3_9BACT</name>
<dbReference type="Proteomes" id="UP000318017">
    <property type="component" value="Chromosome"/>
</dbReference>
<feature type="chain" id="PRO_5022027449" evidence="1">
    <location>
        <begin position="29"/>
        <end position="425"/>
    </location>
</feature>
<dbReference type="PANTHER" id="PTHR34512">
    <property type="entry name" value="CELL SURFACE PROTEIN"/>
    <property type="match status" value="1"/>
</dbReference>
<evidence type="ECO:0000256" key="1">
    <source>
        <dbReference type="SAM" id="SignalP"/>
    </source>
</evidence>
<proteinExistence type="predicted"/>
<dbReference type="Pfam" id="PF13360">
    <property type="entry name" value="PQQ_2"/>
    <property type="match status" value="1"/>
</dbReference>
<reference evidence="3 4" key="1">
    <citation type="submission" date="2019-02" db="EMBL/GenBank/DDBJ databases">
        <title>Deep-cultivation of Planctomycetes and their phenomic and genomic characterization uncovers novel biology.</title>
        <authorList>
            <person name="Wiegand S."/>
            <person name="Jogler M."/>
            <person name="Boedeker C."/>
            <person name="Pinto D."/>
            <person name="Vollmers J."/>
            <person name="Rivas-Marin E."/>
            <person name="Kohn T."/>
            <person name="Peeters S.H."/>
            <person name="Heuer A."/>
            <person name="Rast P."/>
            <person name="Oberbeckmann S."/>
            <person name="Bunk B."/>
            <person name="Jeske O."/>
            <person name="Meyerdierks A."/>
            <person name="Storesund J.E."/>
            <person name="Kallscheuer N."/>
            <person name="Luecker S."/>
            <person name="Lage O.M."/>
            <person name="Pohl T."/>
            <person name="Merkel B.J."/>
            <person name="Hornburger P."/>
            <person name="Mueller R.-W."/>
            <person name="Bruemmer F."/>
            <person name="Labrenz M."/>
            <person name="Spormann A.M."/>
            <person name="Op den Camp H."/>
            <person name="Overmann J."/>
            <person name="Amann R."/>
            <person name="Jetten M.S.M."/>
            <person name="Mascher T."/>
            <person name="Medema M.H."/>
            <person name="Devos D.P."/>
            <person name="Kaster A.-K."/>
            <person name="Ovreas L."/>
            <person name="Rohde M."/>
            <person name="Galperin M.Y."/>
            <person name="Jogler C."/>
        </authorList>
    </citation>
    <scope>NUCLEOTIDE SEQUENCE [LARGE SCALE GENOMIC DNA]</scope>
    <source>
        <strain evidence="3 4">Q31a</strain>
    </source>
</reference>
<evidence type="ECO:0000259" key="2">
    <source>
        <dbReference type="Pfam" id="PF13360"/>
    </source>
</evidence>
<protein>
    <submittedName>
        <fullName evidence="3">Outer membrane biogenesis protein BamB</fullName>
    </submittedName>
</protein>
<dbReference type="InterPro" id="IPR015943">
    <property type="entry name" value="WD40/YVTN_repeat-like_dom_sf"/>
</dbReference>
<feature type="domain" description="Pyrrolo-quinoline quinone repeat" evidence="2">
    <location>
        <begin position="160"/>
        <end position="321"/>
    </location>
</feature>
<evidence type="ECO:0000313" key="4">
    <source>
        <dbReference type="Proteomes" id="UP000318017"/>
    </source>
</evidence>